<gene>
    <name evidence="1" type="ORF">GCM10023323_42410</name>
</gene>
<dbReference type="InterPro" id="IPR045428">
    <property type="entry name" value="EACC1"/>
</dbReference>
<comment type="caution">
    <text evidence="1">The sequence shown here is derived from an EMBL/GenBank/DDBJ whole genome shotgun (WGS) entry which is preliminary data.</text>
</comment>
<organism evidence="1 2">
    <name type="scientific">Streptomyces thinghirensis</name>
    <dbReference type="NCBI Taxonomy" id="551547"/>
    <lineage>
        <taxon>Bacteria</taxon>
        <taxon>Bacillati</taxon>
        <taxon>Actinomycetota</taxon>
        <taxon>Actinomycetes</taxon>
        <taxon>Kitasatosporales</taxon>
        <taxon>Streptomycetaceae</taxon>
        <taxon>Streptomyces</taxon>
    </lineage>
</organism>
<dbReference type="Pfam" id="PF19953">
    <property type="entry name" value="EACC1"/>
    <property type="match status" value="1"/>
</dbReference>
<keyword evidence="2" id="KW-1185">Reference proteome</keyword>
<accession>A0ABP9T8B5</accession>
<evidence type="ECO:0000313" key="2">
    <source>
        <dbReference type="Proteomes" id="UP001499878"/>
    </source>
</evidence>
<evidence type="ECO:0000313" key="1">
    <source>
        <dbReference type="EMBL" id="GAA5211318.1"/>
    </source>
</evidence>
<dbReference type="Proteomes" id="UP001499878">
    <property type="component" value="Unassembled WGS sequence"/>
</dbReference>
<sequence length="117" mass="12589">MQVTLRIAGDSAEDEIRSLFNWLLLDRVVRRAARVEMGSSSAPIPGQQGAVLDLVSLALSNGISAASLGMSIASWRATRPQEPTITVERSDGGKVTITGTSREEAQLLVQQLLDEQQ</sequence>
<dbReference type="EMBL" id="BAABJR010000010">
    <property type="protein sequence ID" value="GAA5211318.1"/>
    <property type="molecule type" value="Genomic_DNA"/>
</dbReference>
<reference evidence="2" key="1">
    <citation type="journal article" date="2019" name="Int. J. Syst. Evol. Microbiol.">
        <title>The Global Catalogue of Microorganisms (GCM) 10K type strain sequencing project: providing services to taxonomists for standard genome sequencing and annotation.</title>
        <authorList>
            <consortium name="The Broad Institute Genomics Platform"/>
            <consortium name="The Broad Institute Genome Sequencing Center for Infectious Disease"/>
            <person name="Wu L."/>
            <person name="Ma J."/>
        </authorList>
    </citation>
    <scope>NUCLEOTIDE SEQUENCE [LARGE SCALE GENOMIC DNA]</scope>
    <source>
        <strain evidence="2">JCM 18306</strain>
    </source>
</reference>
<proteinExistence type="predicted"/>
<dbReference type="RefSeq" id="WP_382145937.1">
    <property type="nucleotide sequence ID" value="NZ_BAABJR010000010.1"/>
</dbReference>
<protein>
    <submittedName>
        <fullName evidence="1">Uncharacterized protein</fullName>
    </submittedName>
</protein>
<name>A0ABP9T8B5_9ACTN</name>